<evidence type="ECO:0000256" key="5">
    <source>
        <dbReference type="ARBA" id="ARBA00037569"/>
    </source>
</evidence>
<dbReference type="EMBL" id="LR217715">
    <property type="protein sequence ID" value="VFP83285.1"/>
    <property type="molecule type" value="Genomic_DNA"/>
</dbReference>
<comment type="subcellular location">
    <subcellularLocation>
        <location evidence="11">Cytoplasm</location>
    </subcellularLocation>
</comment>
<dbReference type="Proteomes" id="UP000294368">
    <property type="component" value="Chromosome"/>
</dbReference>
<comment type="function">
    <text evidence="5 11">Specifically methylates the uridine in position 2552 of 23S rRNA at the 2'-O position of the ribose in the fully assembled 50S ribosomal subunit.</text>
</comment>
<dbReference type="GO" id="GO:0008650">
    <property type="term" value="F:rRNA (uridine-2'-O-)-methyltransferase activity"/>
    <property type="evidence" value="ECO:0007669"/>
    <property type="project" value="UniProtKB-UniRule"/>
</dbReference>
<feature type="binding site" evidence="11">
    <location>
        <position position="83"/>
    </location>
    <ligand>
        <name>S-adenosyl-L-methionine</name>
        <dbReference type="ChEBI" id="CHEBI:59789"/>
    </ligand>
</feature>
<evidence type="ECO:0000256" key="11">
    <source>
        <dbReference type="HAMAP-Rule" id="MF_01547"/>
    </source>
</evidence>
<feature type="binding site" evidence="11">
    <location>
        <position position="124"/>
    </location>
    <ligand>
        <name>S-adenosyl-L-methionine</name>
        <dbReference type="ChEBI" id="CHEBI:59789"/>
    </ligand>
</feature>
<name>A0A451DAH0_9GAMM</name>
<feature type="binding site" evidence="11">
    <location>
        <position position="63"/>
    </location>
    <ligand>
        <name>S-adenosyl-L-methionine</name>
        <dbReference type="ChEBI" id="CHEBI:59789"/>
    </ligand>
</feature>
<feature type="binding site" evidence="11">
    <location>
        <position position="99"/>
    </location>
    <ligand>
        <name>S-adenosyl-L-methionine</name>
        <dbReference type="ChEBI" id="CHEBI:59789"/>
    </ligand>
</feature>
<dbReference type="GO" id="GO:0005737">
    <property type="term" value="C:cytoplasm"/>
    <property type="evidence" value="ECO:0007669"/>
    <property type="project" value="UniProtKB-SubCell"/>
</dbReference>
<protein>
    <recommendedName>
        <fullName evidence="7 11">Ribosomal RNA large subunit methyltransferase E</fullName>
        <ecNumber evidence="6 11">2.1.1.166</ecNumber>
    </recommendedName>
    <alternativeName>
        <fullName evidence="9 11">23S rRNA Um2552 methyltransferase</fullName>
    </alternativeName>
    <alternativeName>
        <fullName evidence="8 11">rRNA (uridine-2'-O-)-methyltransferase</fullName>
    </alternativeName>
</protein>
<dbReference type="NCBIfam" id="NF008390">
    <property type="entry name" value="PRK11188.1"/>
    <property type="match status" value="1"/>
</dbReference>
<evidence type="ECO:0000259" key="13">
    <source>
        <dbReference type="Pfam" id="PF01728"/>
    </source>
</evidence>
<accession>A0A451DAH0</accession>
<dbReference type="Pfam" id="PF01728">
    <property type="entry name" value="FtsJ"/>
    <property type="match status" value="1"/>
</dbReference>
<dbReference type="InterPro" id="IPR029063">
    <property type="entry name" value="SAM-dependent_MTases_sf"/>
</dbReference>
<feature type="domain" description="Ribosomal RNA methyltransferase FtsJ" evidence="13">
    <location>
        <begin position="31"/>
        <end position="207"/>
    </location>
</feature>
<feature type="binding site" evidence="11">
    <location>
        <position position="65"/>
    </location>
    <ligand>
        <name>S-adenosyl-L-methionine</name>
        <dbReference type="ChEBI" id="CHEBI:59789"/>
    </ligand>
</feature>
<dbReference type="HAMAP" id="MF_01547">
    <property type="entry name" value="RNA_methyltr_E"/>
    <property type="match status" value="1"/>
</dbReference>
<evidence type="ECO:0000256" key="2">
    <source>
        <dbReference type="ARBA" id="ARBA00022603"/>
    </source>
</evidence>
<dbReference type="SUPFAM" id="SSF53335">
    <property type="entry name" value="S-adenosyl-L-methionine-dependent methyltransferases"/>
    <property type="match status" value="1"/>
</dbReference>
<reference evidence="14 15" key="1">
    <citation type="submission" date="2019-02" db="EMBL/GenBank/DDBJ databases">
        <authorList>
            <person name="Manzano-Marin A."/>
            <person name="Manzano-Marin A."/>
        </authorList>
    </citation>
    <scope>NUCLEOTIDE SEQUENCE [LARGE SCALE GENOMIC DNA]</scope>
    <source>
        <strain evidence="14 15">ErCikochiana</strain>
    </source>
</reference>
<dbReference type="PIRSF" id="PIRSF005461">
    <property type="entry name" value="23S_rRNA_mtase"/>
    <property type="match status" value="1"/>
</dbReference>
<comment type="similarity">
    <text evidence="11">Belongs to the class I-like SAM-binding methyltransferase superfamily. RNA methyltransferase RlmE family.</text>
</comment>
<keyword evidence="3 11" id="KW-0808">Transferase</keyword>
<dbReference type="AlphaFoldDB" id="A0A451DAH0"/>
<evidence type="ECO:0000256" key="12">
    <source>
        <dbReference type="PIRSR" id="PIRSR005461-1"/>
    </source>
</evidence>
<dbReference type="InterPro" id="IPR050082">
    <property type="entry name" value="RNA_methyltr_RlmE"/>
</dbReference>
<evidence type="ECO:0000256" key="8">
    <source>
        <dbReference type="ARBA" id="ARBA00041995"/>
    </source>
</evidence>
<dbReference type="InterPro" id="IPR002877">
    <property type="entry name" value="RNA_MeTrfase_FtsJ_dom"/>
</dbReference>
<evidence type="ECO:0000256" key="7">
    <source>
        <dbReference type="ARBA" id="ARBA00041129"/>
    </source>
</evidence>
<proteinExistence type="inferred from homology"/>
<keyword evidence="11" id="KW-0963">Cytoplasm</keyword>
<evidence type="ECO:0000313" key="14">
    <source>
        <dbReference type="EMBL" id="VFP83285.1"/>
    </source>
</evidence>
<dbReference type="PANTHER" id="PTHR10920">
    <property type="entry name" value="RIBOSOMAL RNA METHYLTRANSFERASE"/>
    <property type="match status" value="1"/>
</dbReference>
<sequence>MISKKGVAASQRWLREHHDDQYVRQAQQKGFRSRSWFKLDEIQKKDKLLKHGITVIDLGAAPGGWSQYMAMKIGSTSHIIACDRVFMRPICGVNFLQGDFREESVIQKILKCIGGYKVQVIVSDMSPKITGNAVVDMPRSMHLCELALEMCCRVLEPGGNFLVKVFHGEGFEEYLQKLRAQFTKVKIRKPDSSRSRSREVYIVATGRKL</sequence>
<organism evidence="14 15">
    <name type="scientific">Candidatus Erwinia haradaeae</name>
    <dbReference type="NCBI Taxonomy" id="1922217"/>
    <lineage>
        <taxon>Bacteria</taxon>
        <taxon>Pseudomonadati</taxon>
        <taxon>Pseudomonadota</taxon>
        <taxon>Gammaproteobacteria</taxon>
        <taxon>Enterobacterales</taxon>
        <taxon>Erwiniaceae</taxon>
        <taxon>Erwinia</taxon>
    </lineage>
</organism>
<evidence type="ECO:0000256" key="1">
    <source>
        <dbReference type="ARBA" id="ARBA00022552"/>
    </source>
</evidence>
<dbReference type="FunFam" id="3.40.50.150:FF:000005">
    <property type="entry name" value="Ribosomal RNA large subunit methyltransferase E"/>
    <property type="match status" value="1"/>
</dbReference>
<evidence type="ECO:0000256" key="6">
    <source>
        <dbReference type="ARBA" id="ARBA00038861"/>
    </source>
</evidence>
<keyword evidence="2 11" id="KW-0489">Methyltransferase</keyword>
<evidence type="ECO:0000256" key="3">
    <source>
        <dbReference type="ARBA" id="ARBA00022679"/>
    </source>
</evidence>
<gene>
    <name evidence="11 14" type="primary">rlmE</name>
    <name evidence="11" type="synonym">ftsJ</name>
    <name evidence="11" type="synonym">rrmJ</name>
    <name evidence="14" type="ORF">ERCIKOCA2762_533</name>
</gene>
<evidence type="ECO:0000256" key="4">
    <source>
        <dbReference type="ARBA" id="ARBA00022691"/>
    </source>
</evidence>
<keyword evidence="4 11" id="KW-0949">S-adenosyl-L-methionine</keyword>
<dbReference type="InterPro" id="IPR015507">
    <property type="entry name" value="rRNA-MeTfrase_E"/>
</dbReference>
<feature type="active site" description="Proton acceptor" evidence="11 12">
    <location>
        <position position="164"/>
    </location>
</feature>
<comment type="catalytic activity">
    <reaction evidence="10 11">
        <text>uridine(2552) in 23S rRNA + S-adenosyl-L-methionine = 2'-O-methyluridine(2552) in 23S rRNA + S-adenosyl-L-homocysteine + H(+)</text>
        <dbReference type="Rhea" id="RHEA:42720"/>
        <dbReference type="Rhea" id="RHEA-COMP:10202"/>
        <dbReference type="Rhea" id="RHEA-COMP:10203"/>
        <dbReference type="ChEBI" id="CHEBI:15378"/>
        <dbReference type="ChEBI" id="CHEBI:57856"/>
        <dbReference type="ChEBI" id="CHEBI:59789"/>
        <dbReference type="ChEBI" id="CHEBI:65315"/>
        <dbReference type="ChEBI" id="CHEBI:74478"/>
        <dbReference type="EC" id="2.1.1.166"/>
    </reaction>
</comment>
<keyword evidence="1 11" id="KW-0698">rRNA processing</keyword>
<dbReference type="PANTHER" id="PTHR10920:SF18">
    <property type="entry name" value="RRNA METHYLTRANSFERASE 2, MITOCHONDRIAL"/>
    <property type="match status" value="1"/>
</dbReference>
<evidence type="ECO:0000256" key="10">
    <source>
        <dbReference type="ARBA" id="ARBA00048970"/>
    </source>
</evidence>
<dbReference type="RefSeq" id="WP_157988632.1">
    <property type="nucleotide sequence ID" value="NZ_LR217715.1"/>
</dbReference>
<dbReference type="Gene3D" id="3.40.50.150">
    <property type="entry name" value="Vaccinia Virus protein VP39"/>
    <property type="match status" value="1"/>
</dbReference>
<dbReference type="EC" id="2.1.1.166" evidence="6 11"/>
<evidence type="ECO:0000256" key="9">
    <source>
        <dbReference type="ARBA" id="ARBA00042745"/>
    </source>
</evidence>
<dbReference type="OrthoDB" id="9790080at2"/>
<evidence type="ECO:0000313" key="15">
    <source>
        <dbReference type="Proteomes" id="UP000294368"/>
    </source>
</evidence>